<keyword evidence="4" id="KW-1185">Reference proteome</keyword>
<organism evidence="3 4">
    <name type="scientific">Mariniblastus fucicola</name>
    <dbReference type="NCBI Taxonomy" id="980251"/>
    <lineage>
        <taxon>Bacteria</taxon>
        <taxon>Pseudomonadati</taxon>
        <taxon>Planctomycetota</taxon>
        <taxon>Planctomycetia</taxon>
        <taxon>Pirellulales</taxon>
        <taxon>Pirellulaceae</taxon>
        <taxon>Mariniblastus</taxon>
    </lineage>
</organism>
<dbReference type="Gene3D" id="1.10.720.10">
    <property type="match status" value="1"/>
</dbReference>
<dbReference type="SMART" id="SM00959">
    <property type="entry name" value="Rho_N"/>
    <property type="match status" value="1"/>
</dbReference>
<accession>A0A5B9PIK5</accession>
<name>A0A5B9PIK5_9BACT</name>
<dbReference type="InterPro" id="IPR036269">
    <property type="entry name" value="Rho_N_sf"/>
</dbReference>
<reference evidence="3 4" key="1">
    <citation type="submission" date="2019-08" db="EMBL/GenBank/DDBJ databases">
        <title>Deep-cultivation of Planctomycetes and their phenomic and genomic characterization uncovers novel biology.</title>
        <authorList>
            <person name="Wiegand S."/>
            <person name="Jogler M."/>
            <person name="Boedeker C."/>
            <person name="Pinto D."/>
            <person name="Vollmers J."/>
            <person name="Rivas-Marin E."/>
            <person name="Kohn T."/>
            <person name="Peeters S.H."/>
            <person name="Heuer A."/>
            <person name="Rast P."/>
            <person name="Oberbeckmann S."/>
            <person name="Bunk B."/>
            <person name="Jeske O."/>
            <person name="Meyerdierks A."/>
            <person name="Storesund J.E."/>
            <person name="Kallscheuer N."/>
            <person name="Luecker S."/>
            <person name="Lage O.M."/>
            <person name="Pohl T."/>
            <person name="Merkel B.J."/>
            <person name="Hornburger P."/>
            <person name="Mueller R.-W."/>
            <person name="Bruemmer F."/>
            <person name="Labrenz M."/>
            <person name="Spormann A.M."/>
            <person name="Op den Camp H."/>
            <person name="Overmann J."/>
            <person name="Amann R."/>
            <person name="Jetten M.S.M."/>
            <person name="Mascher T."/>
            <person name="Medema M.H."/>
            <person name="Devos D.P."/>
            <person name="Kaster A.-K."/>
            <person name="Ovreas L."/>
            <person name="Rohde M."/>
            <person name="Galperin M.Y."/>
            <person name="Jogler C."/>
        </authorList>
    </citation>
    <scope>NUCLEOTIDE SEQUENCE [LARGE SCALE GENOMIC DNA]</scope>
    <source>
        <strain evidence="3 4">FC18</strain>
    </source>
</reference>
<dbReference type="RefSeq" id="WP_084417061.1">
    <property type="nucleotide sequence ID" value="NZ_CP042912.1"/>
</dbReference>
<dbReference type="Gene3D" id="2.60.40.10">
    <property type="entry name" value="Immunoglobulins"/>
    <property type="match status" value="1"/>
</dbReference>
<protein>
    <recommendedName>
        <fullName evidence="2">Rho termination factor-like N-terminal domain-containing protein</fullName>
    </recommendedName>
</protein>
<feature type="region of interest" description="Disordered" evidence="1">
    <location>
        <begin position="41"/>
        <end position="91"/>
    </location>
</feature>
<dbReference type="InterPro" id="IPR011112">
    <property type="entry name" value="Rho-like_N"/>
</dbReference>
<feature type="compositionally biased region" description="Basic residues" evidence="1">
    <location>
        <begin position="45"/>
        <end position="54"/>
    </location>
</feature>
<dbReference type="STRING" id="980251.GCA_001642875_01371"/>
<dbReference type="EMBL" id="CP042912">
    <property type="protein sequence ID" value="QEG25070.1"/>
    <property type="molecule type" value="Genomic_DNA"/>
</dbReference>
<sequence length="374" mass="41563">MITAASLQSQKSKELAQLARKQGIPGWHSMRKAQLIGAILEHAKKSGKSKKKKAASVASPASKSTSRSRRGDRSTGSDSAIAKKIRAQREQEEQLKDLARIMEARRSHTAPEKDRIVLVVRDPFWVQAYWEITRSSVSRARAAFAGKWHAAKPVLRLLEISNEGNTNAVEEIVEEIPVHGGVNNWFINIKTQNSNFRVVIGYLCGESGRFHLIAKSNEIAMPKASEASDCTWNDITNDAQRYYSLSGGNDPNLASADLRAVFEEKSRQPMHIPAFQRLGSAIYPTSRRFEFQVDAHMIVHGSTDPQASVSVGGEPVHVETDGTFVLKMDLPDRRQVLPVIASSRDGTEQRTTVLAIERNTKVMEPLTRDIDEVE</sequence>
<dbReference type="AlphaFoldDB" id="A0A5B9PIK5"/>
<evidence type="ECO:0000313" key="4">
    <source>
        <dbReference type="Proteomes" id="UP000322214"/>
    </source>
</evidence>
<dbReference type="Proteomes" id="UP000322214">
    <property type="component" value="Chromosome"/>
</dbReference>
<dbReference type="Pfam" id="PF16258">
    <property type="entry name" value="DUF4912"/>
    <property type="match status" value="1"/>
</dbReference>
<gene>
    <name evidence="3" type="ORF">MFFC18_49930</name>
</gene>
<feature type="domain" description="Rho termination factor-like N-terminal" evidence="2">
    <location>
        <begin position="6"/>
        <end position="47"/>
    </location>
</feature>
<evidence type="ECO:0000256" key="1">
    <source>
        <dbReference type="SAM" id="MobiDB-lite"/>
    </source>
</evidence>
<dbReference type="SUPFAM" id="SSF68912">
    <property type="entry name" value="Rho N-terminal domain-like"/>
    <property type="match status" value="1"/>
</dbReference>
<evidence type="ECO:0000259" key="2">
    <source>
        <dbReference type="SMART" id="SM00959"/>
    </source>
</evidence>
<dbReference type="InterPro" id="IPR032585">
    <property type="entry name" value="DUF4912"/>
</dbReference>
<feature type="compositionally biased region" description="Low complexity" evidence="1">
    <location>
        <begin position="55"/>
        <end position="65"/>
    </location>
</feature>
<evidence type="ECO:0000313" key="3">
    <source>
        <dbReference type="EMBL" id="QEG25070.1"/>
    </source>
</evidence>
<dbReference type="GO" id="GO:0006353">
    <property type="term" value="P:DNA-templated transcription termination"/>
    <property type="evidence" value="ECO:0007669"/>
    <property type="project" value="InterPro"/>
</dbReference>
<dbReference type="Pfam" id="PF07498">
    <property type="entry name" value="Rho_N"/>
    <property type="match status" value="1"/>
</dbReference>
<dbReference type="KEGG" id="mff:MFFC18_49930"/>
<dbReference type="InterPro" id="IPR013783">
    <property type="entry name" value="Ig-like_fold"/>
</dbReference>
<dbReference type="OrthoDB" id="9812700at2"/>
<proteinExistence type="predicted"/>